<evidence type="ECO:0000313" key="1">
    <source>
        <dbReference type="EMBL" id="MBD3925953.1"/>
    </source>
</evidence>
<reference evidence="1 2" key="1">
    <citation type="submission" date="2020-09" db="EMBL/GenBank/DDBJ databases">
        <title>novel species in genus Nocardioides.</title>
        <authorList>
            <person name="Zhang G."/>
        </authorList>
    </citation>
    <scope>NUCLEOTIDE SEQUENCE [LARGE SCALE GENOMIC DNA]</scope>
    <source>
        <strain evidence="1 2">KCTC 39551</strain>
    </source>
</reference>
<dbReference type="EMBL" id="JACXYZ010000002">
    <property type="protein sequence ID" value="MBD3925953.1"/>
    <property type="molecule type" value="Genomic_DNA"/>
</dbReference>
<keyword evidence="2" id="KW-1185">Reference proteome</keyword>
<accession>A0ABR8NCV3</accession>
<sequence length="72" mass="7603">MTGIGRSRRSGVRRIIGVVSDGTGRSQDEVVVLATLGAAVLVIVAARRGIAWAVEAATDQNPWPAPPARRRL</sequence>
<proteinExistence type="predicted"/>
<dbReference type="RefSeq" id="WP_191195802.1">
    <property type="nucleotide sequence ID" value="NZ_JACXYZ010000002.1"/>
</dbReference>
<dbReference type="Proteomes" id="UP000618818">
    <property type="component" value="Unassembled WGS sequence"/>
</dbReference>
<gene>
    <name evidence="1" type="ORF">IEZ26_15125</name>
</gene>
<organism evidence="1 2">
    <name type="scientific">Nocardioides cavernae</name>
    <dbReference type="NCBI Taxonomy" id="1921566"/>
    <lineage>
        <taxon>Bacteria</taxon>
        <taxon>Bacillati</taxon>
        <taxon>Actinomycetota</taxon>
        <taxon>Actinomycetes</taxon>
        <taxon>Propionibacteriales</taxon>
        <taxon>Nocardioidaceae</taxon>
        <taxon>Nocardioides</taxon>
    </lineage>
</organism>
<protein>
    <submittedName>
        <fullName evidence="1">Uncharacterized protein</fullName>
    </submittedName>
</protein>
<name>A0ABR8NCV3_9ACTN</name>
<comment type="caution">
    <text evidence="1">The sequence shown here is derived from an EMBL/GenBank/DDBJ whole genome shotgun (WGS) entry which is preliminary data.</text>
</comment>
<evidence type="ECO:0000313" key="2">
    <source>
        <dbReference type="Proteomes" id="UP000618818"/>
    </source>
</evidence>